<dbReference type="SUPFAM" id="SSF55729">
    <property type="entry name" value="Acyl-CoA N-acyltransferases (Nat)"/>
    <property type="match status" value="1"/>
</dbReference>
<dbReference type="Gene3D" id="3.40.630.30">
    <property type="match status" value="1"/>
</dbReference>
<dbReference type="CDD" id="cd04301">
    <property type="entry name" value="NAT_SF"/>
    <property type="match status" value="1"/>
</dbReference>
<sequence>MEWKLKSFGELTKEELYQIIKLRIDVFIVEQNCPYPELDDMDQKAHHLFLADGSAILAYCRLFASGNVYDEASIGRVIVRRRDRGNGYAKVLLEKALRFLESEWTETAVKIQAQDYLRSFYEAFGFKAVSGVYLEDGIPHVDMFRKN</sequence>
<dbReference type="RefSeq" id="WP_006636501.1">
    <property type="nucleotide sequence ID" value="NZ_BORD01000005.1"/>
</dbReference>
<keyword evidence="3" id="KW-1185">Reference proteome</keyword>
<organism evidence="2 3">
    <name type="scientific">Bacillus sonorensis</name>
    <dbReference type="NCBI Taxonomy" id="119858"/>
    <lineage>
        <taxon>Bacteria</taxon>
        <taxon>Bacillati</taxon>
        <taxon>Bacillota</taxon>
        <taxon>Bacilli</taxon>
        <taxon>Bacillales</taxon>
        <taxon>Bacillaceae</taxon>
        <taxon>Bacillus</taxon>
    </lineage>
</organism>
<dbReference type="EMBL" id="CP021920">
    <property type="protein sequence ID" value="ASB88609.1"/>
    <property type="molecule type" value="Genomic_DNA"/>
</dbReference>
<evidence type="ECO:0000313" key="2">
    <source>
        <dbReference type="EMBL" id="ASB88609.1"/>
    </source>
</evidence>
<evidence type="ECO:0000313" key="3">
    <source>
        <dbReference type="Proteomes" id="UP000196877"/>
    </source>
</evidence>
<gene>
    <name evidence="2" type="ORF">S101395_02101</name>
</gene>
<reference evidence="2 3" key="1">
    <citation type="submission" date="2017-06" db="EMBL/GenBank/DDBJ databases">
        <title>Genome sequence of Bacillus sonorensis strain SRCM101395.</title>
        <authorList>
            <person name="Cho S.H."/>
        </authorList>
    </citation>
    <scope>NUCLEOTIDE SEQUENCE [LARGE SCALE GENOMIC DNA]</scope>
    <source>
        <strain evidence="2 3">SRCM101395</strain>
    </source>
</reference>
<accession>A0ABM6LHM0</accession>
<evidence type="ECO:0000259" key="1">
    <source>
        <dbReference type="PROSITE" id="PS51186"/>
    </source>
</evidence>
<dbReference type="PROSITE" id="PS51186">
    <property type="entry name" value="GNAT"/>
    <property type="match status" value="1"/>
</dbReference>
<dbReference type="InterPro" id="IPR000182">
    <property type="entry name" value="GNAT_dom"/>
</dbReference>
<name>A0ABM6LHM0_9BACI</name>
<dbReference type="Proteomes" id="UP000196877">
    <property type="component" value="Chromosome"/>
</dbReference>
<dbReference type="InterPro" id="IPR016181">
    <property type="entry name" value="Acyl_CoA_acyltransferase"/>
</dbReference>
<dbReference type="GeneID" id="92853951"/>
<dbReference type="Pfam" id="PF13673">
    <property type="entry name" value="Acetyltransf_10"/>
    <property type="match status" value="1"/>
</dbReference>
<protein>
    <submittedName>
        <fullName evidence="2">UPF0039 protein</fullName>
    </submittedName>
</protein>
<proteinExistence type="predicted"/>
<feature type="domain" description="N-acetyltransferase" evidence="1">
    <location>
        <begin position="6"/>
        <end position="147"/>
    </location>
</feature>